<dbReference type="Proteomes" id="UP000605992">
    <property type="component" value="Unassembled WGS sequence"/>
</dbReference>
<evidence type="ECO:0008006" key="3">
    <source>
        <dbReference type="Google" id="ProtNLM"/>
    </source>
</evidence>
<dbReference type="Gene3D" id="3.90.1480.20">
    <property type="entry name" value="Glycosyl transferase family 29"/>
    <property type="match status" value="1"/>
</dbReference>
<proteinExistence type="predicted"/>
<dbReference type="InterPro" id="IPR011990">
    <property type="entry name" value="TPR-like_helical_dom_sf"/>
</dbReference>
<name>A0A8J3XTH6_9ACTN</name>
<dbReference type="AlphaFoldDB" id="A0A8J3XTH6"/>
<dbReference type="InterPro" id="IPR038578">
    <property type="entry name" value="GT29-like_sf"/>
</dbReference>
<organism evidence="1 2">
    <name type="scientific">Planotetraspora thailandica</name>
    <dbReference type="NCBI Taxonomy" id="487172"/>
    <lineage>
        <taxon>Bacteria</taxon>
        <taxon>Bacillati</taxon>
        <taxon>Actinomycetota</taxon>
        <taxon>Actinomycetes</taxon>
        <taxon>Streptosporangiales</taxon>
        <taxon>Streptosporangiaceae</taxon>
        <taxon>Planotetraspora</taxon>
    </lineage>
</organism>
<keyword evidence="2" id="KW-1185">Reference proteome</keyword>
<evidence type="ECO:0000313" key="1">
    <source>
        <dbReference type="EMBL" id="GII52189.1"/>
    </source>
</evidence>
<protein>
    <recommendedName>
        <fullName evidence="3">Glycosyltransferase family 29 (Sialyltransferase)</fullName>
    </recommendedName>
</protein>
<accession>A0A8J3XTH6</accession>
<dbReference type="SUPFAM" id="SSF48452">
    <property type="entry name" value="TPR-like"/>
    <property type="match status" value="1"/>
</dbReference>
<sequence>MVKLRAGWLEGRLTSASRAMTTATPLGRANLASCVQACAVHSGKLSRNPDQKRIRLDEAIAELISTYTRVLADPEKATVIASAKTTWHKELPEILEALLQVGSKAVDVGAPEEMRLALTITDTVLSVRDSSRAAWRLRAQVLEATGQDAEAIEAHERYAALVKDDGLGTAARIVGLKQSHERLIESIRLLQEESPAAQSFAGIPGIELWAEGGDLADHGQWEQAEPRLVAALAAMVEEGWSSTEIRSALADFIDLLLEENTGQLAASTRLFELYADHVRLKVREPVLDPLLGGTEPIGVSDFRNLVAGKTICLVANSQGAGNSTMGSEIDSYDLVVRFNSYQINPSATGKRTDIHATIHKHGFNWAEKVETRLVFGGNNGLWQQSMRRRLVPGAQRYVNDRTLRWPVRDLGMMGEDVWPSIPTTGFNMLYLLDFLDVNPKIDLIGFDFYDSGAYRLPAAMKLPITPVHGYSKEKEWVLARAQAVTDIRISLR</sequence>
<reference evidence="1" key="1">
    <citation type="submission" date="2021-01" db="EMBL/GenBank/DDBJ databases">
        <title>Whole genome shotgun sequence of Planotetraspora thailandica NBRC 104271.</title>
        <authorList>
            <person name="Komaki H."/>
            <person name="Tamura T."/>
        </authorList>
    </citation>
    <scope>NUCLEOTIDE SEQUENCE</scope>
    <source>
        <strain evidence="1">NBRC 104271</strain>
    </source>
</reference>
<dbReference type="EMBL" id="BOOR01000005">
    <property type="protein sequence ID" value="GII52189.1"/>
    <property type="molecule type" value="Genomic_DNA"/>
</dbReference>
<evidence type="ECO:0000313" key="2">
    <source>
        <dbReference type="Proteomes" id="UP000605992"/>
    </source>
</evidence>
<gene>
    <name evidence="1" type="ORF">Pth03_05780</name>
</gene>
<comment type="caution">
    <text evidence="1">The sequence shown here is derived from an EMBL/GenBank/DDBJ whole genome shotgun (WGS) entry which is preliminary data.</text>
</comment>